<evidence type="ECO:0000313" key="2">
    <source>
        <dbReference type="EMBL" id="TPX76707.1"/>
    </source>
</evidence>
<feature type="transmembrane region" description="Helical" evidence="1">
    <location>
        <begin position="203"/>
        <end position="223"/>
    </location>
</feature>
<name>A0A507FNW0_9FUNG</name>
<keyword evidence="3" id="KW-1185">Reference proteome</keyword>
<comment type="caution">
    <text evidence="2">The sequence shown here is derived from an EMBL/GenBank/DDBJ whole genome shotgun (WGS) entry which is preliminary data.</text>
</comment>
<gene>
    <name evidence="2" type="ORF">CcCBS67573_g02038</name>
</gene>
<dbReference type="Proteomes" id="UP000320333">
    <property type="component" value="Unassembled WGS sequence"/>
</dbReference>
<dbReference type="OrthoDB" id="2128781at2759"/>
<reference evidence="2 3" key="1">
    <citation type="journal article" date="2019" name="Sci. Rep.">
        <title>Comparative genomics of chytrid fungi reveal insights into the obligate biotrophic and pathogenic lifestyle of Synchytrium endobioticum.</title>
        <authorList>
            <person name="van de Vossenberg B.T.L.H."/>
            <person name="Warris S."/>
            <person name="Nguyen H.D.T."/>
            <person name="van Gent-Pelzer M.P.E."/>
            <person name="Joly D.L."/>
            <person name="van de Geest H.C."/>
            <person name="Bonants P.J.M."/>
            <person name="Smith D.S."/>
            <person name="Levesque C.A."/>
            <person name="van der Lee T.A.J."/>
        </authorList>
    </citation>
    <scope>NUCLEOTIDE SEQUENCE [LARGE SCALE GENOMIC DNA]</scope>
    <source>
        <strain evidence="2 3">CBS 675.73</strain>
    </source>
</reference>
<dbReference type="AlphaFoldDB" id="A0A507FNW0"/>
<feature type="transmembrane region" description="Helical" evidence="1">
    <location>
        <begin position="41"/>
        <end position="59"/>
    </location>
</feature>
<organism evidence="2 3">
    <name type="scientific">Chytriomyces confervae</name>
    <dbReference type="NCBI Taxonomy" id="246404"/>
    <lineage>
        <taxon>Eukaryota</taxon>
        <taxon>Fungi</taxon>
        <taxon>Fungi incertae sedis</taxon>
        <taxon>Chytridiomycota</taxon>
        <taxon>Chytridiomycota incertae sedis</taxon>
        <taxon>Chytridiomycetes</taxon>
        <taxon>Chytridiales</taxon>
        <taxon>Chytriomycetaceae</taxon>
        <taxon>Chytriomyces</taxon>
    </lineage>
</organism>
<keyword evidence="1" id="KW-0472">Membrane</keyword>
<feature type="transmembrane region" description="Helical" evidence="1">
    <location>
        <begin position="12"/>
        <end position="29"/>
    </location>
</feature>
<feature type="transmembrane region" description="Helical" evidence="1">
    <location>
        <begin position="154"/>
        <end position="173"/>
    </location>
</feature>
<keyword evidence="1" id="KW-1133">Transmembrane helix</keyword>
<sequence>MSAASQIIDQLDYGMGMVTFSTLMFMLNTDSYGVDFHYRTWVRWMIYVDALAFFVFYLADTIKDVAACRMYLGLRLASDAIWCIKDGFKFGYLVFRGLSIIGSKRRWPIVWASIVSMALYTVYIWDKYGKLMGSCDSYQMESLDTETEPFKPLIALYLFWMVIEIGVSLVIVLKMTRQASKVRKANFAFEKYSRFKNKEEDRLLFACIGMLTVTSVTITHYIGFSEEVQGARSGWRMRLPVEVNKIVFVTMQVMMLLGSASGHWSDASEGTSSSLSS</sequence>
<proteinExistence type="predicted"/>
<evidence type="ECO:0000256" key="1">
    <source>
        <dbReference type="SAM" id="Phobius"/>
    </source>
</evidence>
<dbReference type="EMBL" id="QEAP01000039">
    <property type="protein sequence ID" value="TPX76707.1"/>
    <property type="molecule type" value="Genomic_DNA"/>
</dbReference>
<keyword evidence="1" id="KW-0812">Transmembrane</keyword>
<feature type="transmembrane region" description="Helical" evidence="1">
    <location>
        <begin position="107"/>
        <end position="125"/>
    </location>
</feature>
<evidence type="ECO:0000313" key="3">
    <source>
        <dbReference type="Proteomes" id="UP000320333"/>
    </source>
</evidence>
<protein>
    <submittedName>
        <fullName evidence="2">Uncharacterized protein</fullName>
    </submittedName>
</protein>
<accession>A0A507FNW0</accession>